<evidence type="ECO:0000256" key="4">
    <source>
        <dbReference type="ARBA" id="ARBA00023239"/>
    </source>
</evidence>
<evidence type="ECO:0000256" key="5">
    <source>
        <dbReference type="ARBA" id="ARBA00023244"/>
    </source>
</evidence>
<dbReference type="PANTHER" id="PTHR38042:SF1">
    <property type="entry name" value="UROPORPHYRINOGEN-III SYNTHASE, CHLOROPLASTIC"/>
    <property type="match status" value="1"/>
</dbReference>
<keyword evidence="4 9" id="KW-0456">Lyase</keyword>
<comment type="catalytic activity">
    <reaction evidence="8 9">
        <text>hydroxymethylbilane = uroporphyrinogen III + H2O</text>
        <dbReference type="Rhea" id="RHEA:18965"/>
        <dbReference type="ChEBI" id="CHEBI:15377"/>
        <dbReference type="ChEBI" id="CHEBI:57308"/>
        <dbReference type="ChEBI" id="CHEBI:57845"/>
        <dbReference type="EC" id="4.2.1.75"/>
    </reaction>
</comment>
<evidence type="ECO:0000256" key="6">
    <source>
        <dbReference type="ARBA" id="ARBA00037589"/>
    </source>
</evidence>
<dbReference type="KEGG" id="kfv:AS188_13210"/>
<dbReference type="EMBL" id="CP013254">
    <property type="protein sequence ID" value="ALU40550.1"/>
    <property type="molecule type" value="Genomic_DNA"/>
</dbReference>
<dbReference type="AlphaFoldDB" id="A0A0U3HSK0"/>
<feature type="compositionally biased region" description="Pro residues" evidence="10">
    <location>
        <begin position="295"/>
        <end position="305"/>
    </location>
</feature>
<evidence type="ECO:0000256" key="2">
    <source>
        <dbReference type="ARBA" id="ARBA00008133"/>
    </source>
</evidence>
<reference evidence="12 14" key="1">
    <citation type="submission" date="2015-11" db="EMBL/GenBank/DDBJ databases">
        <title>Complete Genome Sequence of Kocuria flava strain HO-9041.</title>
        <authorList>
            <person name="Zhou M."/>
            <person name="Dai J."/>
        </authorList>
    </citation>
    <scope>NUCLEOTIDE SEQUENCE [LARGE SCALE GENOMIC DNA]</scope>
    <source>
        <strain evidence="12 14">HO-9041</strain>
    </source>
</reference>
<proteinExistence type="inferred from homology"/>
<evidence type="ECO:0000256" key="1">
    <source>
        <dbReference type="ARBA" id="ARBA00004772"/>
    </source>
</evidence>
<dbReference type="EMBL" id="BJZR01000013">
    <property type="protein sequence ID" value="GEO91491.1"/>
    <property type="molecule type" value="Genomic_DNA"/>
</dbReference>
<keyword evidence="5 9" id="KW-0627">Porphyrin biosynthesis</keyword>
<feature type="domain" description="Tetrapyrrole biosynthesis uroporphyrinogen III synthase" evidence="11">
    <location>
        <begin position="31"/>
        <end position="276"/>
    </location>
</feature>
<gene>
    <name evidence="12" type="ORF">AS188_13210</name>
    <name evidence="13" type="ORF">KFL01_07970</name>
</gene>
<evidence type="ECO:0000313" key="12">
    <source>
        <dbReference type="EMBL" id="ALU40550.1"/>
    </source>
</evidence>
<dbReference type="GO" id="GO:0006782">
    <property type="term" value="P:protoporphyrinogen IX biosynthetic process"/>
    <property type="evidence" value="ECO:0007669"/>
    <property type="project" value="UniProtKB-UniRule"/>
</dbReference>
<evidence type="ECO:0000313" key="14">
    <source>
        <dbReference type="Proteomes" id="UP000057181"/>
    </source>
</evidence>
<evidence type="ECO:0000256" key="10">
    <source>
        <dbReference type="SAM" id="MobiDB-lite"/>
    </source>
</evidence>
<dbReference type="Gene3D" id="3.40.50.10090">
    <property type="match status" value="2"/>
</dbReference>
<dbReference type="GO" id="GO:0004852">
    <property type="term" value="F:uroporphyrinogen-III synthase activity"/>
    <property type="evidence" value="ECO:0007669"/>
    <property type="project" value="UniProtKB-UniRule"/>
</dbReference>
<dbReference type="Proteomes" id="UP000321155">
    <property type="component" value="Unassembled WGS sequence"/>
</dbReference>
<dbReference type="RefSeq" id="WP_058859237.1">
    <property type="nucleotide sequence ID" value="NZ_BJZR01000013.1"/>
</dbReference>
<dbReference type="STRING" id="446860.AS188_13210"/>
<accession>A0A0U3HSK0</accession>
<dbReference type="CDD" id="cd06578">
    <property type="entry name" value="HemD"/>
    <property type="match status" value="1"/>
</dbReference>
<comment type="function">
    <text evidence="6 9">Catalyzes cyclization of the linear tetrapyrrole, hydroxymethylbilane, to the macrocyclic uroporphyrinogen III.</text>
</comment>
<dbReference type="UniPathway" id="UPA00251">
    <property type="reaction ID" value="UER00320"/>
</dbReference>
<dbReference type="EC" id="4.2.1.75" evidence="3 9"/>
<evidence type="ECO:0000256" key="8">
    <source>
        <dbReference type="ARBA" id="ARBA00048617"/>
    </source>
</evidence>
<evidence type="ECO:0000256" key="3">
    <source>
        <dbReference type="ARBA" id="ARBA00013109"/>
    </source>
</evidence>
<organism evidence="12 14">
    <name type="scientific">Kocuria flava</name>
    <dbReference type="NCBI Taxonomy" id="446860"/>
    <lineage>
        <taxon>Bacteria</taxon>
        <taxon>Bacillati</taxon>
        <taxon>Actinomycetota</taxon>
        <taxon>Actinomycetes</taxon>
        <taxon>Micrococcales</taxon>
        <taxon>Micrococcaceae</taxon>
        <taxon>Kocuria</taxon>
    </lineage>
</organism>
<evidence type="ECO:0000259" key="11">
    <source>
        <dbReference type="Pfam" id="PF02602"/>
    </source>
</evidence>
<evidence type="ECO:0000313" key="15">
    <source>
        <dbReference type="Proteomes" id="UP000321155"/>
    </source>
</evidence>
<name>A0A0U3HSK0_9MICC</name>
<dbReference type="PANTHER" id="PTHR38042">
    <property type="entry name" value="UROPORPHYRINOGEN-III SYNTHASE, CHLOROPLASTIC"/>
    <property type="match status" value="1"/>
</dbReference>
<evidence type="ECO:0000256" key="7">
    <source>
        <dbReference type="ARBA" id="ARBA00040167"/>
    </source>
</evidence>
<dbReference type="InterPro" id="IPR003754">
    <property type="entry name" value="4pyrrol_synth_uPrphyn_synth"/>
</dbReference>
<sequence>MAGTGGREGDAALLDGARVVVTRTPERALALARLLRREGAEVTAAPLLEATLPARTAPLAQLLDRAARAGHGDWLAVTSVNTVRALQALAGEDLGGRLAAARRAGLRVAAVGDATASALAAAGLGPDLVPAGAHSADGLLAGWPEEPDPGLALLPQSARARPVLADGLAARGYRVRAVTAYETVPWPAAAPLAPGAAQDGPDAPGVLDRGQLLARLSGPGVDAVVLTAPSHLDELVGEDPSVLAGPALVAIGEPTRRAAAAHGLHAVAAGRPTPEGVRDALVRALAARRGAPPGRSAPPGTPPGTDPNRPTQETTP</sequence>
<keyword evidence="15" id="KW-1185">Reference proteome</keyword>
<evidence type="ECO:0000313" key="13">
    <source>
        <dbReference type="EMBL" id="GEO91491.1"/>
    </source>
</evidence>
<feature type="region of interest" description="Disordered" evidence="10">
    <location>
        <begin position="286"/>
        <end position="316"/>
    </location>
</feature>
<dbReference type="Pfam" id="PF02602">
    <property type="entry name" value="HEM4"/>
    <property type="match status" value="1"/>
</dbReference>
<dbReference type="SUPFAM" id="SSF69618">
    <property type="entry name" value="HemD-like"/>
    <property type="match status" value="1"/>
</dbReference>
<dbReference type="InterPro" id="IPR036108">
    <property type="entry name" value="4pyrrol_syn_uPrphyn_synt_sf"/>
</dbReference>
<protein>
    <recommendedName>
        <fullName evidence="7 9">Uroporphyrinogen-III synthase</fullName>
        <ecNumber evidence="3 9">4.2.1.75</ecNumber>
    </recommendedName>
</protein>
<comment type="similarity">
    <text evidence="2 9">Belongs to the uroporphyrinogen-III synthase family.</text>
</comment>
<dbReference type="GO" id="GO:0006780">
    <property type="term" value="P:uroporphyrinogen III biosynthetic process"/>
    <property type="evidence" value="ECO:0007669"/>
    <property type="project" value="UniProtKB-UniRule"/>
</dbReference>
<evidence type="ECO:0000256" key="9">
    <source>
        <dbReference type="RuleBase" id="RU366031"/>
    </source>
</evidence>
<reference evidence="13 15" key="2">
    <citation type="submission" date="2019-07" db="EMBL/GenBank/DDBJ databases">
        <title>Whole genome shotgun sequence of Kocuria flava NBRC 107626.</title>
        <authorList>
            <person name="Hosoyama A."/>
            <person name="Uohara A."/>
            <person name="Ohji S."/>
            <person name="Ichikawa N."/>
        </authorList>
    </citation>
    <scope>NUCLEOTIDE SEQUENCE [LARGE SCALE GENOMIC DNA]</scope>
    <source>
        <strain evidence="13 15">NBRC 107626</strain>
    </source>
</reference>
<dbReference type="Proteomes" id="UP000057181">
    <property type="component" value="Chromosome"/>
</dbReference>
<comment type="pathway">
    <text evidence="1 9">Porphyrin-containing compound metabolism; protoporphyrin-IX biosynthesis; coproporphyrinogen-III from 5-aminolevulinate: step 3/4.</text>
</comment>
<dbReference type="InterPro" id="IPR039793">
    <property type="entry name" value="UROS/Hem4"/>
</dbReference>